<organism evidence="1 2">
    <name type="scientific">Methanobacterium bryantii</name>
    <dbReference type="NCBI Taxonomy" id="2161"/>
    <lineage>
        <taxon>Archaea</taxon>
        <taxon>Methanobacteriati</taxon>
        <taxon>Methanobacteriota</taxon>
        <taxon>Methanomada group</taxon>
        <taxon>Methanobacteria</taxon>
        <taxon>Methanobacteriales</taxon>
        <taxon>Methanobacteriaceae</taxon>
        <taxon>Methanobacterium</taxon>
    </lineage>
</organism>
<gene>
    <name evidence="1" type="ORF">ASJ80_10635</name>
</gene>
<proteinExistence type="predicted"/>
<dbReference type="AlphaFoldDB" id="A0A2A2H5U0"/>
<dbReference type="Pfam" id="PF18933">
    <property type="entry name" value="PsbP_2"/>
    <property type="match status" value="1"/>
</dbReference>
<name>A0A2A2H5U0_METBR</name>
<reference evidence="1 2" key="1">
    <citation type="journal article" date="2017" name="BMC Genomics">
        <title>Genomic analysis of methanogenic archaea reveals a shift towards energy conservation.</title>
        <authorList>
            <person name="Gilmore S.P."/>
            <person name="Henske J.K."/>
            <person name="Sexton J.A."/>
            <person name="Solomon K.V."/>
            <person name="Seppala S."/>
            <person name="Yoo J.I."/>
            <person name="Huyett L.M."/>
            <person name="Pressman A."/>
            <person name="Cogan J.Z."/>
            <person name="Kivenson V."/>
            <person name="Peng X."/>
            <person name="Tan Y."/>
            <person name="Valentine D.L."/>
            <person name="O'Malley M.A."/>
        </authorList>
    </citation>
    <scope>NUCLEOTIDE SEQUENCE [LARGE SCALE GENOMIC DNA]</scope>
    <source>
        <strain evidence="1 2">M.o.H.</strain>
    </source>
</reference>
<dbReference type="Proteomes" id="UP000217784">
    <property type="component" value="Unassembled WGS sequence"/>
</dbReference>
<sequence length="169" mass="18406">MKKWIFILTVLALIISVSGCTTSQPAPANKTYSANGLSFIYPGTWSELDKTAYKSVLDDKGELLAVVGDGSTIFGVARLNKIKNQTDVTLNSLVIYYNVTLNANGTKYVSEGSVTVDGVKGYELTVKASENYLSGVLFIKNRTAYLAVFESSDNNQKTLNQILNSFKIP</sequence>
<protein>
    <recommendedName>
        <fullName evidence="3">PsbP C-terminal domain-containing protein</fullName>
    </recommendedName>
</protein>
<evidence type="ECO:0000313" key="1">
    <source>
        <dbReference type="EMBL" id="PAV04762.1"/>
    </source>
</evidence>
<dbReference type="OrthoDB" id="70560at2157"/>
<comment type="caution">
    <text evidence="1">The sequence shown here is derived from an EMBL/GenBank/DDBJ whole genome shotgun (WGS) entry which is preliminary data.</text>
</comment>
<dbReference type="PROSITE" id="PS51257">
    <property type="entry name" value="PROKAR_LIPOPROTEIN"/>
    <property type="match status" value="1"/>
</dbReference>
<evidence type="ECO:0008006" key="3">
    <source>
        <dbReference type="Google" id="ProtNLM"/>
    </source>
</evidence>
<dbReference type="EMBL" id="LMVM01000012">
    <property type="protein sequence ID" value="PAV04762.1"/>
    <property type="molecule type" value="Genomic_DNA"/>
</dbReference>
<accession>A0A2A2H5U0</accession>
<keyword evidence="2" id="KW-1185">Reference proteome</keyword>
<evidence type="ECO:0000313" key="2">
    <source>
        <dbReference type="Proteomes" id="UP000217784"/>
    </source>
</evidence>
<dbReference type="RefSeq" id="WP_069582135.1">
    <property type="nucleotide sequence ID" value="NZ_LMVM01000012.1"/>
</dbReference>